<keyword evidence="2" id="KW-0732">Signal</keyword>
<evidence type="ECO:0000313" key="4">
    <source>
        <dbReference type="Proteomes" id="UP000714275"/>
    </source>
</evidence>
<feature type="compositionally biased region" description="Low complexity" evidence="1">
    <location>
        <begin position="35"/>
        <end position="51"/>
    </location>
</feature>
<gene>
    <name evidence="3" type="ORF">EV702DRAFT_1132359</name>
</gene>
<dbReference type="Proteomes" id="UP000714275">
    <property type="component" value="Unassembled WGS sequence"/>
</dbReference>
<feature type="signal peptide" evidence="2">
    <location>
        <begin position="1"/>
        <end position="20"/>
    </location>
</feature>
<evidence type="ECO:0000313" key="3">
    <source>
        <dbReference type="EMBL" id="KAG1772832.1"/>
    </source>
</evidence>
<protein>
    <submittedName>
        <fullName evidence="3">Uncharacterized protein</fullName>
    </submittedName>
</protein>
<organism evidence="3 4">
    <name type="scientific">Suillus placidus</name>
    <dbReference type="NCBI Taxonomy" id="48579"/>
    <lineage>
        <taxon>Eukaryota</taxon>
        <taxon>Fungi</taxon>
        <taxon>Dikarya</taxon>
        <taxon>Basidiomycota</taxon>
        <taxon>Agaricomycotina</taxon>
        <taxon>Agaricomycetes</taxon>
        <taxon>Agaricomycetidae</taxon>
        <taxon>Boletales</taxon>
        <taxon>Suillineae</taxon>
        <taxon>Suillaceae</taxon>
        <taxon>Suillus</taxon>
    </lineage>
</organism>
<feature type="chain" id="PRO_5040361292" evidence="2">
    <location>
        <begin position="21"/>
        <end position="97"/>
    </location>
</feature>
<accession>A0A9P6ZMP5</accession>
<name>A0A9P6ZMP5_9AGAM</name>
<evidence type="ECO:0000256" key="1">
    <source>
        <dbReference type="SAM" id="MobiDB-lite"/>
    </source>
</evidence>
<dbReference type="AlphaFoldDB" id="A0A9P6ZMP5"/>
<comment type="caution">
    <text evidence="3">The sequence shown here is derived from an EMBL/GenBank/DDBJ whole genome shotgun (WGS) entry which is preliminary data.</text>
</comment>
<evidence type="ECO:0000256" key="2">
    <source>
        <dbReference type="SAM" id="SignalP"/>
    </source>
</evidence>
<reference evidence="3" key="1">
    <citation type="journal article" date="2020" name="New Phytol.">
        <title>Comparative genomics reveals dynamic genome evolution in host specialist ectomycorrhizal fungi.</title>
        <authorList>
            <person name="Lofgren L.A."/>
            <person name="Nguyen N.H."/>
            <person name="Vilgalys R."/>
            <person name="Ruytinx J."/>
            <person name="Liao H.L."/>
            <person name="Branco S."/>
            <person name="Kuo A."/>
            <person name="LaButti K."/>
            <person name="Lipzen A."/>
            <person name="Andreopoulos W."/>
            <person name="Pangilinan J."/>
            <person name="Riley R."/>
            <person name="Hundley H."/>
            <person name="Na H."/>
            <person name="Barry K."/>
            <person name="Grigoriev I.V."/>
            <person name="Stajich J.E."/>
            <person name="Kennedy P.G."/>
        </authorList>
    </citation>
    <scope>NUCLEOTIDE SEQUENCE</scope>
    <source>
        <strain evidence="3">DOB743</strain>
    </source>
</reference>
<feature type="region of interest" description="Disordered" evidence="1">
    <location>
        <begin position="35"/>
        <end position="82"/>
    </location>
</feature>
<keyword evidence="4" id="KW-1185">Reference proteome</keyword>
<sequence length="97" mass="10160">MTSGPVGALVFGFFLPFTHCAPNLLEEVISLSSRQPSSSSLESGSSLRPPSANTIPLSSSSSESSRELKARGEPVSGVPEAELAALERWRGSAEDAR</sequence>
<proteinExistence type="predicted"/>
<dbReference type="EMBL" id="JABBWD010000051">
    <property type="protein sequence ID" value="KAG1772832.1"/>
    <property type="molecule type" value="Genomic_DNA"/>
</dbReference>